<accession>A0AAV4QPX9</accession>
<evidence type="ECO:0000313" key="2">
    <source>
        <dbReference type="Proteomes" id="UP001054945"/>
    </source>
</evidence>
<organism evidence="1 2">
    <name type="scientific">Caerostris extrusa</name>
    <name type="common">Bark spider</name>
    <name type="synonym">Caerostris bankana</name>
    <dbReference type="NCBI Taxonomy" id="172846"/>
    <lineage>
        <taxon>Eukaryota</taxon>
        <taxon>Metazoa</taxon>
        <taxon>Ecdysozoa</taxon>
        <taxon>Arthropoda</taxon>
        <taxon>Chelicerata</taxon>
        <taxon>Arachnida</taxon>
        <taxon>Araneae</taxon>
        <taxon>Araneomorphae</taxon>
        <taxon>Entelegynae</taxon>
        <taxon>Araneoidea</taxon>
        <taxon>Araneidae</taxon>
        <taxon>Caerostris</taxon>
    </lineage>
</organism>
<dbReference type="EMBL" id="BPLR01006475">
    <property type="protein sequence ID" value="GIY10115.1"/>
    <property type="molecule type" value="Genomic_DNA"/>
</dbReference>
<proteinExistence type="predicted"/>
<name>A0AAV4QPX9_CAEEX</name>
<keyword evidence="2" id="KW-1185">Reference proteome</keyword>
<comment type="caution">
    <text evidence="1">The sequence shown here is derived from an EMBL/GenBank/DDBJ whole genome shotgun (WGS) entry which is preliminary data.</text>
</comment>
<dbReference type="Proteomes" id="UP001054945">
    <property type="component" value="Unassembled WGS sequence"/>
</dbReference>
<protein>
    <submittedName>
        <fullName evidence="1">Uncharacterized protein</fullName>
    </submittedName>
</protein>
<gene>
    <name evidence="1" type="ORF">CEXT_45481</name>
</gene>
<reference evidence="1 2" key="1">
    <citation type="submission" date="2021-06" db="EMBL/GenBank/DDBJ databases">
        <title>Caerostris extrusa draft genome.</title>
        <authorList>
            <person name="Kono N."/>
            <person name="Arakawa K."/>
        </authorList>
    </citation>
    <scope>NUCLEOTIDE SEQUENCE [LARGE SCALE GENOMIC DNA]</scope>
</reference>
<dbReference type="AlphaFoldDB" id="A0AAV4QPX9"/>
<sequence>MLTLSTRSTAAGLVRRFELLSKSVRCGTLLSRAIYRMKVKLIPELNGRVASTFQGRAVIYDLLQQSSESDHFSVLSIAEMIRPRVVVSAIAKEQYSGNLGRSVSFCSNC</sequence>
<evidence type="ECO:0000313" key="1">
    <source>
        <dbReference type="EMBL" id="GIY10115.1"/>
    </source>
</evidence>